<dbReference type="Proteomes" id="UP000245252">
    <property type="component" value="Unassembled WGS sequence"/>
</dbReference>
<reference evidence="2 3" key="1">
    <citation type="submission" date="2018-05" db="EMBL/GenBank/DDBJ databases">
        <title>The draft genome of strain NS-104.</title>
        <authorList>
            <person name="Hang P."/>
            <person name="Jiang J."/>
        </authorList>
    </citation>
    <scope>NUCLEOTIDE SEQUENCE [LARGE SCALE GENOMIC DNA]</scope>
    <source>
        <strain evidence="2 3">NS-104</strain>
    </source>
</reference>
<evidence type="ECO:0000259" key="1">
    <source>
        <dbReference type="SMART" id="SM00470"/>
    </source>
</evidence>
<dbReference type="Pfam" id="PF02195">
    <property type="entry name" value="ParB_N"/>
    <property type="match status" value="1"/>
</dbReference>
<dbReference type="AlphaFoldDB" id="A0A2U2DHG8"/>
<dbReference type="OrthoDB" id="9800596at2"/>
<dbReference type="SMART" id="SM00470">
    <property type="entry name" value="ParB"/>
    <property type="match status" value="1"/>
</dbReference>
<organism evidence="2 3">
    <name type="scientific">Metarhizobium album</name>
    <dbReference type="NCBI Taxonomy" id="2182425"/>
    <lineage>
        <taxon>Bacteria</taxon>
        <taxon>Pseudomonadati</taxon>
        <taxon>Pseudomonadota</taxon>
        <taxon>Alphaproteobacteria</taxon>
        <taxon>Hyphomicrobiales</taxon>
        <taxon>Rhizobiaceae</taxon>
        <taxon>Metarhizobium</taxon>
    </lineage>
</organism>
<dbReference type="InterPro" id="IPR003115">
    <property type="entry name" value="ParB_N"/>
</dbReference>
<gene>
    <name evidence="2" type="ORF">DEM27_28575</name>
</gene>
<accession>A0A2U2DHG8</accession>
<dbReference type="Gene3D" id="3.90.1530.30">
    <property type="match status" value="1"/>
</dbReference>
<dbReference type="CDD" id="cd16409">
    <property type="entry name" value="ParB_N_like"/>
    <property type="match status" value="1"/>
</dbReference>
<evidence type="ECO:0000313" key="3">
    <source>
        <dbReference type="Proteomes" id="UP000245252"/>
    </source>
</evidence>
<dbReference type="RefSeq" id="WP_109461663.1">
    <property type="nucleotide sequence ID" value="NZ_QFBC01000020.1"/>
</dbReference>
<feature type="domain" description="ParB-like N-terminal" evidence="1">
    <location>
        <begin position="13"/>
        <end position="113"/>
    </location>
</feature>
<dbReference type="SUPFAM" id="SSF110849">
    <property type="entry name" value="ParB/Sulfiredoxin"/>
    <property type="match status" value="1"/>
</dbReference>
<protein>
    <recommendedName>
        <fullName evidence="1">ParB-like N-terminal domain-containing protein</fullName>
    </recommendedName>
</protein>
<comment type="caution">
    <text evidence="2">The sequence shown here is derived from an EMBL/GenBank/DDBJ whole genome shotgun (WGS) entry which is preliminary data.</text>
</comment>
<name>A0A2U2DHG8_9HYPH</name>
<keyword evidence="3" id="KW-1185">Reference proteome</keyword>
<dbReference type="InterPro" id="IPR036086">
    <property type="entry name" value="ParB/Sulfiredoxin_sf"/>
</dbReference>
<proteinExistence type="predicted"/>
<evidence type="ECO:0000313" key="2">
    <source>
        <dbReference type="EMBL" id="PWE52763.1"/>
    </source>
</evidence>
<dbReference type="EMBL" id="QFBC01000020">
    <property type="protein sequence ID" value="PWE52763.1"/>
    <property type="molecule type" value="Genomic_DNA"/>
</dbReference>
<sequence length="304" mass="33400">MTSTTNHKSRRTAFIDVDDIEAVDRLRSVLPADVDRLAASMAEIGLRTPISVRYYEERPEALPYSEVSNALLLVTGAHRVAAARKLGWEKIEAFVFFEGDADDIRLWEIDENLCRNDLSATDRARHTAARKEIFERRNGPSKAIGARAANAAMGNAHDANDNLALAFTAETAAATGQSQRTVQRDAERGQKVIPEVLNLVAGSKLDNGAYLDKLKRLPPNEQMTAAKRDLAVIRQRGMEADQQARQNKIDADVKARAAKEIAEIIVEYVPAEWWDAVKSNLYATSTKSVADALTNLTGASNRAA</sequence>